<feature type="signal peptide" evidence="1">
    <location>
        <begin position="1"/>
        <end position="19"/>
    </location>
</feature>
<evidence type="ECO:0008006" key="4">
    <source>
        <dbReference type="Google" id="ProtNLM"/>
    </source>
</evidence>
<evidence type="ECO:0000256" key="1">
    <source>
        <dbReference type="SAM" id="SignalP"/>
    </source>
</evidence>
<keyword evidence="1" id="KW-0732">Signal</keyword>
<accession>A0AAF3FAU8</accession>
<proteinExistence type="predicted"/>
<protein>
    <recommendedName>
        <fullName evidence="4">Plethodontid modulating factor</fullName>
    </recommendedName>
</protein>
<evidence type="ECO:0000313" key="3">
    <source>
        <dbReference type="WBParaSite" id="MBELARI_LOCUS3022"/>
    </source>
</evidence>
<organism evidence="2 3">
    <name type="scientific">Mesorhabditis belari</name>
    <dbReference type="NCBI Taxonomy" id="2138241"/>
    <lineage>
        <taxon>Eukaryota</taxon>
        <taxon>Metazoa</taxon>
        <taxon>Ecdysozoa</taxon>
        <taxon>Nematoda</taxon>
        <taxon>Chromadorea</taxon>
        <taxon>Rhabditida</taxon>
        <taxon>Rhabditina</taxon>
        <taxon>Rhabditomorpha</taxon>
        <taxon>Rhabditoidea</taxon>
        <taxon>Rhabditidae</taxon>
        <taxon>Mesorhabditinae</taxon>
        <taxon>Mesorhabditis</taxon>
    </lineage>
</organism>
<keyword evidence="2" id="KW-1185">Reference proteome</keyword>
<name>A0AAF3FAU8_9BILA</name>
<evidence type="ECO:0000313" key="2">
    <source>
        <dbReference type="Proteomes" id="UP000887575"/>
    </source>
</evidence>
<dbReference type="AlphaFoldDB" id="A0AAF3FAU8"/>
<dbReference type="WBParaSite" id="MBELARI_LOCUS3022">
    <property type="protein sequence ID" value="MBELARI_LOCUS3022"/>
    <property type="gene ID" value="MBELARI_LOCUS3022"/>
</dbReference>
<sequence>MKRIVSLILTFTIASEVLSIQCWYDRNNAESLSDEAEQVDCACGDHCLFTGDNLTPRSIRICGCVITESGEEHLCQHDEQSIHEAGYFKCCQGDLCNTNL</sequence>
<dbReference type="Proteomes" id="UP000887575">
    <property type="component" value="Unassembled WGS sequence"/>
</dbReference>
<feature type="chain" id="PRO_5042252854" description="Plethodontid modulating factor" evidence="1">
    <location>
        <begin position="20"/>
        <end position="100"/>
    </location>
</feature>
<reference evidence="3" key="1">
    <citation type="submission" date="2024-02" db="UniProtKB">
        <authorList>
            <consortium name="WormBaseParasite"/>
        </authorList>
    </citation>
    <scope>IDENTIFICATION</scope>
</reference>